<evidence type="ECO:0000313" key="1">
    <source>
        <dbReference type="EMBL" id="KAJ2865935.1"/>
    </source>
</evidence>
<organism evidence="1 2">
    <name type="scientific">Coemansia aciculifera</name>
    <dbReference type="NCBI Taxonomy" id="417176"/>
    <lineage>
        <taxon>Eukaryota</taxon>
        <taxon>Fungi</taxon>
        <taxon>Fungi incertae sedis</taxon>
        <taxon>Zoopagomycota</taxon>
        <taxon>Kickxellomycotina</taxon>
        <taxon>Kickxellomycetes</taxon>
        <taxon>Kickxellales</taxon>
        <taxon>Kickxellaceae</taxon>
        <taxon>Coemansia</taxon>
    </lineage>
</organism>
<dbReference type="Proteomes" id="UP001140074">
    <property type="component" value="Unassembled WGS sequence"/>
</dbReference>
<dbReference type="EMBL" id="JANBUY010000048">
    <property type="protein sequence ID" value="KAJ2865935.1"/>
    <property type="molecule type" value="Genomic_DNA"/>
</dbReference>
<accession>A0A9W8IK30</accession>
<comment type="caution">
    <text evidence="1">The sequence shown here is derived from an EMBL/GenBank/DDBJ whole genome shotgun (WGS) entry which is preliminary data.</text>
</comment>
<protein>
    <submittedName>
        <fullName evidence="1">Uncharacterized protein</fullName>
    </submittedName>
</protein>
<evidence type="ECO:0000313" key="2">
    <source>
        <dbReference type="Proteomes" id="UP001140074"/>
    </source>
</evidence>
<reference evidence="1" key="1">
    <citation type="submission" date="2022-07" db="EMBL/GenBank/DDBJ databases">
        <title>Phylogenomic reconstructions and comparative analyses of Kickxellomycotina fungi.</title>
        <authorList>
            <person name="Reynolds N.K."/>
            <person name="Stajich J.E."/>
            <person name="Barry K."/>
            <person name="Grigoriev I.V."/>
            <person name="Crous P."/>
            <person name="Smith M.E."/>
        </authorList>
    </citation>
    <scope>NUCLEOTIDE SEQUENCE</scope>
    <source>
        <strain evidence="1">RSA 476</strain>
    </source>
</reference>
<gene>
    <name evidence="1" type="ORF">GGH94_001858</name>
</gene>
<name>A0A9W8IK30_9FUNG</name>
<proteinExistence type="predicted"/>
<sequence length="143" mass="15846">MNKLAGKEFVGAITSKPYKVNTNGEVGLSTTYVVKKGSATDIILCFLSVTRATHYADSTAYDMWMGPKNIFNARTINVLITELCDLINSTISPGDDQIEYWVESESKWNLFPNKDLDLKTVSVLVLLAGLSKEFSAARDKRTD</sequence>
<keyword evidence="2" id="KW-1185">Reference proteome</keyword>
<dbReference type="AlphaFoldDB" id="A0A9W8IK30"/>